<dbReference type="Gramene" id="GBG75056">
    <property type="protein sequence ID" value="GBG75056"/>
    <property type="gene ID" value="CBR_g19569"/>
</dbReference>
<feature type="compositionally biased region" description="Basic and acidic residues" evidence="1">
    <location>
        <begin position="109"/>
        <end position="119"/>
    </location>
</feature>
<feature type="compositionally biased region" description="Basic residues" evidence="1">
    <location>
        <begin position="252"/>
        <end position="270"/>
    </location>
</feature>
<comment type="caution">
    <text evidence="2">The sequence shown here is derived from an EMBL/GenBank/DDBJ whole genome shotgun (WGS) entry which is preliminary data.</text>
</comment>
<proteinExistence type="predicted"/>
<dbReference type="AlphaFoldDB" id="A0A388KYB8"/>
<feature type="region of interest" description="Disordered" evidence="1">
    <location>
        <begin position="252"/>
        <end position="301"/>
    </location>
</feature>
<feature type="region of interest" description="Disordered" evidence="1">
    <location>
        <begin position="167"/>
        <end position="230"/>
    </location>
</feature>
<name>A0A388KYB8_CHABU</name>
<feature type="region of interest" description="Disordered" evidence="1">
    <location>
        <begin position="73"/>
        <end position="130"/>
    </location>
</feature>
<dbReference type="Proteomes" id="UP000265515">
    <property type="component" value="Unassembled WGS sequence"/>
</dbReference>
<evidence type="ECO:0000313" key="3">
    <source>
        <dbReference type="Proteomes" id="UP000265515"/>
    </source>
</evidence>
<evidence type="ECO:0000256" key="1">
    <source>
        <dbReference type="SAM" id="MobiDB-lite"/>
    </source>
</evidence>
<gene>
    <name evidence="2" type="ORF">CBR_g19569</name>
</gene>
<keyword evidence="3" id="KW-1185">Reference proteome</keyword>
<reference evidence="2 3" key="1">
    <citation type="journal article" date="2018" name="Cell">
        <title>The Chara Genome: Secondary Complexity and Implications for Plant Terrestrialization.</title>
        <authorList>
            <person name="Nishiyama T."/>
            <person name="Sakayama H."/>
            <person name="Vries J.D."/>
            <person name="Buschmann H."/>
            <person name="Saint-Marcoux D."/>
            <person name="Ullrich K.K."/>
            <person name="Haas F.B."/>
            <person name="Vanderstraeten L."/>
            <person name="Becker D."/>
            <person name="Lang D."/>
            <person name="Vosolsobe S."/>
            <person name="Rombauts S."/>
            <person name="Wilhelmsson P.K.I."/>
            <person name="Janitza P."/>
            <person name="Kern R."/>
            <person name="Heyl A."/>
            <person name="Rumpler F."/>
            <person name="Villalobos L.I.A.C."/>
            <person name="Clay J.M."/>
            <person name="Skokan R."/>
            <person name="Toyoda A."/>
            <person name="Suzuki Y."/>
            <person name="Kagoshima H."/>
            <person name="Schijlen E."/>
            <person name="Tajeshwar N."/>
            <person name="Catarino B."/>
            <person name="Hetherington A.J."/>
            <person name="Saltykova A."/>
            <person name="Bonnot C."/>
            <person name="Breuninger H."/>
            <person name="Symeonidi A."/>
            <person name="Radhakrishnan G.V."/>
            <person name="Van Nieuwerburgh F."/>
            <person name="Deforce D."/>
            <person name="Chang C."/>
            <person name="Karol K.G."/>
            <person name="Hedrich R."/>
            <person name="Ulvskov P."/>
            <person name="Glockner G."/>
            <person name="Delwiche C.F."/>
            <person name="Petrasek J."/>
            <person name="Van de Peer Y."/>
            <person name="Friml J."/>
            <person name="Beilby M."/>
            <person name="Dolan L."/>
            <person name="Kohara Y."/>
            <person name="Sugano S."/>
            <person name="Fujiyama A."/>
            <person name="Delaux P.-M."/>
            <person name="Quint M."/>
            <person name="TheiBen G."/>
            <person name="Hagemann M."/>
            <person name="Harholt J."/>
            <person name="Dunand C."/>
            <person name="Zachgo S."/>
            <person name="Langdale J."/>
            <person name="Maumus F."/>
            <person name="Straeten D.V.D."/>
            <person name="Gould S.B."/>
            <person name="Rensing S.A."/>
        </authorList>
    </citation>
    <scope>NUCLEOTIDE SEQUENCE [LARGE SCALE GENOMIC DNA]</scope>
    <source>
        <strain evidence="2 3">S276</strain>
    </source>
</reference>
<dbReference type="EMBL" id="BFEA01000216">
    <property type="protein sequence ID" value="GBG75056.1"/>
    <property type="molecule type" value="Genomic_DNA"/>
</dbReference>
<accession>A0A388KYB8</accession>
<protein>
    <submittedName>
        <fullName evidence="2">Uncharacterized protein</fullName>
    </submittedName>
</protein>
<feature type="compositionally biased region" description="Acidic residues" evidence="1">
    <location>
        <begin position="120"/>
        <end position="129"/>
    </location>
</feature>
<evidence type="ECO:0000313" key="2">
    <source>
        <dbReference type="EMBL" id="GBG75056.1"/>
    </source>
</evidence>
<sequence>MLLPIEFLNKTNGYRKSGQFLTVAAGHQLSLPLVPFDAPVESLAGLSTCYNDRRQVVSTPQQPAGGKQKVITYQRRSGGGPSGNLPKKKGLARPPSDLPGSSRFGAISRSRDTAQRGMDEESDEETGEDELVHQLQSRLLATPRHIKGEGSCDVGGGADHMEWEKVAAGDGVGGGVVRGSEMRDEELEDEGEDVDASAGLASKGRVKRTAQSSPKPAAPKKQARRKAVDEARVALDASQGTLGDVDVKCKSSARIRKTSQPKKPVRPSRHQKSDDSSDDTEGVAPRLLSLPDDDKQETKKPSAVNMTQCFFLEYEDDDKKRRDPPRVVIDVVQILPIPAGDITFNQRSLNLAIVAGIDAAIEASTRPRSADDPAPWDPPKLVLAPIMPSLEHPDSQGTRVLSQDFDPDSADEYFYYPVAGQHTSEAMKRAVARESEAVEVFGFRNYDGVRIIYFDDDHTNGYCMFRHTTTRELTVLCCRRSTKPARTSEDFGT</sequence>
<organism evidence="2 3">
    <name type="scientific">Chara braunii</name>
    <name type="common">Braun's stonewort</name>
    <dbReference type="NCBI Taxonomy" id="69332"/>
    <lineage>
        <taxon>Eukaryota</taxon>
        <taxon>Viridiplantae</taxon>
        <taxon>Streptophyta</taxon>
        <taxon>Charophyceae</taxon>
        <taxon>Charales</taxon>
        <taxon>Characeae</taxon>
        <taxon>Chara</taxon>
    </lineage>
</organism>
<feature type="compositionally biased region" description="Acidic residues" evidence="1">
    <location>
        <begin position="183"/>
        <end position="195"/>
    </location>
</feature>